<dbReference type="Proteomes" id="UP000553862">
    <property type="component" value="Unassembled WGS sequence"/>
</dbReference>
<name>A0A7L3VCM9_MOLAT</name>
<evidence type="ECO:0000256" key="1">
    <source>
        <dbReference type="ARBA" id="ARBA00004613"/>
    </source>
</evidence>
<organism evidence="5 6">
    <name type="scientific">Molothrus ater</name>
    <name type="common">Brown-headed cowbird</name>
    <dbReference type="NCBI Taxonomy" id="84834"/>
    <lineage>
        <taxon>Eukaryota</taxon>
        <taxon>Metazoa</taxon>
        <taxon>Chordata</taxon>
        <taxon>Craniata</taxon>
        <taxon>Vertebrata</taxon>
        <taxon>Euteleostomi</taxon>
        <taxon>Archelosauria</taxon>
        <taxon>Archosauria</taxon>
        <taxon>Dinosauria</taxon>
        <taxon>Saurischia</taxon>
        <taxon>Theropoda</taxon>
        <taxon>Coelurosauria</taxon>
        <taxon>Aves</taxon>
        <taxon>Neognathae</taxon>
        <taxon>Neoaves</taxon>
        <taxon>Telluraves</taxon>
        <taxon>Australaves</taxon>
        <taxon>Passeriformes</taxon>
        <taxon>Passeroidea</taxon>
        <taxon>Icteridae</taxon>
        <taxon>Molothrus</taxon>
    </lineage>
</organism>
<proteinExistence type="inferred from homology"/>
<dbReference type="PANTHER" id="PTHR10500">
    <property type="entry name" value="BETA-MICROSEMINOPROTEIN"/>
    <property type="match status" value="1"/>
</dbReference>
<accession>A0A7L3VCM9</accession>
<keyword evidence="4" id="KW-1015">Disulfide bond</keyword>
<keyword evidence="6" id="KW-1185">Reference proteome</keyword>
<comment type="subcellular location">
    <subcellularLocation>
        <location evidence="1">Secreted</location>
    </subcellularLocation>
</comment>
<dbReference type="Gene3D" id="2.10.70.10">
    <property type="entry name" value="Complement Module, domain 1"/>
    <property type="match status" value="1"/>
</dbReference>
<evidence type="ECO:0000256" key="3">
    <source>
        <dbReference type="ARBA" id="ARBA00022525"/>
    </source>
</evidence>
<dbReference type="InterPro" id="IPR008735">
    <property type="entry name" value="PSP94"/>
</dbReference>
<dbReference type="GO" id="GO:0005576">
    <property type="term" value="C:extracellular region"/>
    <property type="evidence" value="ECO:0007669"/>
    <property type="project" value="UniProtKB-SubCell"/>
</dbReference>
<dbReference type="AlphaFoldDB" id="A0A7L3VCM9"/>
<dbReference type="Gene3D" id="2.20.25.590">
    <property type="match status" value="1"/>
</dbReference>
<keyword evidence="3" id="KW-0964">Secreted</keyword>
<evidence type="ECO:0000256" key="2">
    <source>
        <dbReference type="ARBA" id="ARBA00010352"/>
    </source>
</evidence>
<evidence type="ECO:0000313" key="5">
    <source>
        <dbReference type="EMBL" id="NXV61375.1"/>
    </source>
</evidence>
<feature type="non-terminal residue" evidence="5">
    <location>
        <position position="1"/>
    </location>
</feature>
<comment type="caution">
    <text evidence="5">The sequence shown here is derived from an EMBL/GenBank/DDBJ whole genome shotgun (WGS) entry which is preliminary data.</text>
</comment>
<dbReference type="PANTHER" id="PTHR10500:SF7">
    <property type="entry name" value="BETA-MICROSEMINOPROTEIN"/>
    <property type="match status" value="1"/>
</dbReference>
<feature type="non-terminal residue" evidence="5">
    <location>
        <position position="76"/>
    </location>
</feature>
<dbReference type="EMBL" id="VZUF01142646">
    <property type="protein sequence ID" value="NXV61375.1"/>
    <property type="molecule type" value="Genomic_DNA"/>
</dbReference>
<reference evidence="5 6" key="1">
    <citation type="submission" date="2019-09" db="EMBL/GenBank/DDBJ databases">
        <title>Bird 10,000 Genomes (B10K) Project - Family phase.</title>
        <authorList>
            <person name="Zhang G."/>
        </authorList>
    </citation>
    <scope>NUCLEOTIDE SEQUENCE [LARGE SCALE GENOMIC DNA]</scope>
    <source>
        <strain evidence="5">OUT-0049</strain>
        <tissue evidence="5">Muscle</tissue>
    </source>
</reference>
<evidence type="ECO:0000256" key="4">
    <source>
        <dbReference type="ARBA" id="ARBA00023157"/>
    </source>
</evidence>
<comment type="similarity">
    <text evidence="2">Belongs to the beta-microseminoprotein family.</text>
</comment>
<sequence>GCIFNEKLYPFGHIERTEDCYQCHCQQGRMQCCSLYLTPVSYDRKNCKFVFDKKRCRYDILQRDDSSQPCSAASLV</sequence>
<dbReference type="Pfam" id="PF05825">
    <property type="entry name" value="PSP94"/>
    <property type="match status" value="1"/>
</dbReference>
<evidence type="ECO:0000313" key="6">
    <source>
        <dbReference type="Proteomes" id="UP000553862"/>
    </source>
</evidence>
<gene>
    <name evidence="5" type="primary">Msmb_1</name>
    <name evidence="5" type="ORF">MOLATE_R15253</name>
</gene>
<protein>
    <submittedName>
        <fullName evidence="5">MSMB protein</fullName>
    </submittedName>
</protein>